<evidence type="ECO:0000256" key="1">
    <source>
        <dbReference type="ARBA" id="ARBA00022679"/>
    </source>
</evidence>
<dbReference type="InterPro" id="IPR028098">
    <property type="entry name" value="Glyco_trans_4-like_N"/>
</dbReference>
<sequence>MSPILSPALKVVPHISAPPASRHILMTLDALGGVWRYALELAAELRPLGYQFTFAGLGPRPTVAQLEEAQRLGQVVWLDAPLDWMVDDERALDVVAPQLSALAAERAVDLLHLNLPSQAAGLVVGVPVLTMSHSCVVTWFAGVRKSAVPSEWSWQYRRNRAGFDNSDMVLAPSRSHAAMLSEAYGAIAGQRVVHNGSRAIPGATKKENLVLAAGRWWDDGKNGEVLDQAASMINWPVVMAGSNRGPAGQSLSIAHAHHRGELPYGEIRSLMARAGIVCSPSRYEPFGLVALEAAGAGAALVLSDIPTYRELWDGAALFVHPVDSNAFADAVNFLSRDPGLRDHFARAARKRSQVFTVAAQAKAMDAAYLELLETPSITQRA</sequence>
<dbReference type="GO" id="GO:0016757">
    <property type="term" value="F:glycosyltransferase activity"/>
    <property type="evidence" value="ECO:0007669"/>
    <property type="project" value="InterPro"/>
</dbReference>
<dbReference type="Gene3D" id="3.40.50.2000">
    <property type="entry name" value="Glycogen Phosphorylase B"/>
    <property type="match status" value="2"/>
</dbReference>
<dbReference type="InterPro" id="IPR001296">
    <property type="entry name" value="Glyco_trans_1"/>
</dbReference>
<keyword evidence="5" id="KW-1185">Reference proteome</keyword>
<dbReference type="GO" id="GO:0009103">
    <property type="term" value="P:lipopolysaccharide biosynthetic process"/>
    <property type="evidence" value="ECO:0007669"/>
    <property type="project" value="TreeGrafter"/>
</dbReference>
<evidence type="ECO:0000313" key="5">
    <source>
        <dbReference type="Proteomes" id="UP000199495"/>
    </source>
</evidence>
<feature type="domain" description="Glycosyltransferase subfamily 4-like N-terminal" evidence="3">
    <location>
        <begin position="32"/>
        <end position="196"/>
    </location>
</feature>
<dbReference type="AlphaFoldDB" id="A0A1G8A5L8"/>
<feature type="domain" description="Glycosyl transferase family 1" evidence="2">
    <location>
        <begin position="200"/>
        <end position="351"/>
    </location>
</feature>
<name>A0A1G8A5L8_9HYPH</name>
<dbReference type="SUPFAM" id="SSF53756">
    <property type="entry name" value="UDP-Glycosyltransferase/glycogen phosphorylase"/>
    <property type="match status" value="1"/>
</dbReference>
<organism evidence="4 5">
    <name type="scientific">Pelagibacterium luteolum</name>
    <dbReference type="NCBI Taxonomy" id="440168"/>
    <lineage>
        <taxon>Bacteria</taxon>
        <taxon>Pseudomonadati</taxon>
        <taxon>Pseudomonadota</taxon>
        <taxon>Alphaproteobacteria</taxon>
        <taxon>Hyphomicrobiales</taxon>
        <taxon>Devosiaceae</taxon>
        <taxon>Pelagibacterium</taxon>
    </lineage>
</organism>
<gene>
    <name evidence="4" type="ORF">SAMN04487974_12616</name>
</gene>
<keyword evidence="1 4" id="KW-0808">Transferase</keyword>
<protein>
    <submittedName>
        <fullName evidence="4">Glycosyltransferase involved in cell wall bisynthesis</fullName>
    </submittedName>
</protein>
<dbReference type="CDD" id="cd03801">
    <property type="entry name" value="GT4_PimA-like"/>
    <property type="match status" value="1"/>
</dbReference>
<dbReference type="STRING" id="440168.SAMN04487974_12616"/>
<dbReference type="Pfam" id="PF00534">
    <property type="entry name" value="Glycos_transf_1"/>
    <property type="match status" value="1"/>
</dbReference>
<accession>A0A1G8A5L8</accession>
<evidence type="ECO:0000259" key="3">
    <source>
        <dbReference type="Pfam" id="PF13439"/>
    </source>
</evidence>
<evidence type="ECO:0000313" key="4">
    <source>
        <dbReference type="EMBL" id="SDH16147.1"/>
    </source>
</evidence>
<proteinExistence type="predicted"/>
<dbReference type="PANTHER" id="PTHR46401">
    <property type="entry name" value="GLYCOSYLTRANSFERASE WBBK-RELATED"/>
    <property type="match status" value="1"/>
</dbReference>
<dbReference type="EMBL" id="FNCS01000026">
    <property type="protein sequence ID" value="SDH16147.1"/>
    <property type="molecule type" value="Genomic_DNA"/>
</dbReference>
<dbReference type="PANTHER" id="PTHR46401:SF2">
    <property type="entry name" value="GLYCOSYLTRANSFERASE WBBK-RELATED"/>
    <property type="match status" value="1"/>
</dbReference>
<reference evidence="4 5" key="1">
    <citation type="submission" date="2016-10" db="EMBL/GenBank/DDBJ databases">
        <authorList>
            <person name="de Groot N.N."/>
        </authorList>
    </citation>
    <scope>NUCLEOTIDE SEQUENCE [LARGE SCALE GENOMIC DNA]</scope>
    <source>
        <strain evidence="4 5">CGMCC 1.10267</strain>
    </source>
</reference>
<dbReference type="Proteomes" id="UP000199495">
    <property type="component" value="Unassembled WGS sequence"/>
</dbReference>
<evidence type="ECO:0000259" key="2">
    <source>
        <dbReference type="Pfam" id="PF00534"/>
    </source>
</evidence>
<dbReference type="Pfam" id="PF13439">
    <property type="entry name" value="Glyco_transf_4"/>
    <property type="match status" value="1"/>
</dbReference>